<evidence type="ECO:0000256" key="1">
    <source>
        <dbReference type="ARBA" id="ARBA00005417"/>
    </source>
</evidence>
<dbReference type="PROSITE" id="PS50893">
    <property type="entry name" value="ABC_TRANSPORTER_2"/>
    <property type="match status" value="1"/>
</dbReference>
<evidence type="ECO:0000259" key="5">
    <source>
        <dbReference type="PROSITE" id="PS50893"/>
    </source>
</evidence>
<keyword evidence="4 6" id="KW-0067">ATP-binding</keyword>
<keyword evidence="3" id="KW-0547">Nucleotide-binding</keyword>
<dbReference type="RefSeq" id="WP_003243153.1">
    <property type="nucleotide sequence ID" value="NC_000964.3"/>
</dbReference>
<dbReference type="CDD" id="cd03230">
    <property type="entry name" value="ABC_DR_subfamily_A"/>
    <property type="match status" value="1"/>
</dbReference>
<dbReference type="SUPFAM" id="SSF52540">
    <property type="entry name" value="P-loop containing nucleoside triphosphate hydrolases"/>
    <property type="match status" value="1"/>
</dbReference>
<keyword evidence="2" id="KW-0813">Transport</keyword>
<dbReference type="OrthoDB" id="9804819at2"/>
<evidence type="ECO:0000256" key="2">
    <source>
        <dbReference type="ARBA" id="ARBA00022448"/>
    </source>
</evidence>
<organism evidence="6">
    <name type="scientific">Bacillus subtilis (strain 168)</name>
    <dbReference type="NCBI Taxonomy" id="224308"/>
    <lineage>
        <taxon>Bacteria</taxon>
        <taxon>Bacillati</taxon>
        <taxon>Bacillota</taxon>
        <taxon>Bacilli</taxon>
        <taxon>Bacillales</taxon>
        <taxon>Bacillaceae</taxon>
        <taxon>Bacillus</taxon>
    </lineage>
</organism>
<evidence type="ECO:0000313" key="6">
    <source>
        <dbReference type="EMBL" id="QJP90731.1"/>
    </source>
</evidence>
<feature type="domain" description="ABC transporter" evidence="5">
    <location>
        <begin position="2"/>
        <end position="216"/>
    </location>
</feature>
<protein>
    <submittedName>
        <fullName evidence="6">ATP-binding cassette domain-containing protein</fullName>
    </submittedName>
</protein>
<dbReference type="InterPro" id="IPR027417">
    <property type="entry name" value="P-loop_NTPase"/>
</dbReference>
<proteinExistence type="inferred from homology"/>
<name>A0A6M4JR70_BACSU</name>
<dbReference type="Pfam" id="PF00005">
    <property type="entry name" value="ABC_tran"/>
    <property type="match status" value="1"/>
</dbReference>
<dbReference type="PANTHER" id="PTHR43335">
    <property type="entry name" value="ABC TRANSPORTER, ATP-BINDING PROTEIN"/>
    <property type="match status" value="1"/>
</dbReference>
<dbReference type="InterPro" id="IPR003593">
    <property type="entry name" value="AAA+_ATPase"/>
</dbReference>
<dbReference type="SMART" id="SM00382">
    <property type="entry name" value="AAA"/>
    <property type="match status" value="1"/>
</dbReference>
<dbReference type="GO" id="GO:0005524">
    <property type="term" value="F:ATP binding"/>
    <property type="evidence" value="ECO:0007669"/>
    <property type="project" value="UniProtKB-KW"/>
</dbReference>
<evidence type="ECO:0000256" key="4">
    <source>
        <dbReference type="ARBA" id="ARBA00022840"/>
    </source>
</evidence>
<dbReference type="AlphaFoldDB" id="A0A6M4JR70"/>
<gene>
    <name evidence="6" type="ORF">HIR78_23150</name>
</gene>
<dbReference type="SMR" id="A0A6M4JR70"/>
<comment type="similarity">
    <text evidence="1">Belongs to the ABC transporter superfamily.</text>
</comment>
<dbReference type="PROSITE" id="PS00211">
    <property type="entry name" value="ABC_TRANSPORTER_1"/>
    <property type="match status" value="1"/>
</dbReference>
<dbReference type="EMBL" id="CP052842">
    <property type="protein sequence ID" value="QJP90731.1"/>
    <property type="molecule type" value="Genomic_DNA"/>
</dbReference>
<dbReference type="GO" id="GO:0016887">
    <property type="term" value="F:ATP hydrolysis activity"/>
    <property type="evidence" value="ECO:0007669"/>
    <property type="project" value="InterPro"/>
</dbReference>
<dbReference type="PANTHER" id="PTHR43335:SF4">
    <property type="entry name" value="ABC TRANSPORTER, ATP-BINDING PROTEIN"/>
    <property type="match status" value="1"/>
</dbReference>
<reference evidence="6" key="1">
    <citation type="submission" date="2020-04" db="EMBL/GenBank/DDBJ databases">
        <title>Phage recombination drives evolution of spore-forming Bacilli.</title>
        <authorList>
            <person name="Dragos A."/>
            <person name="Kovacs A.T."/>
        </authorList>
    </citation>
    <scope>NUCLEOTIDE SEQUENCE</scope>
    <source>
        <strain evidence="6">168</strain>
    </source>
</reference>
<dbReference type="KEGG" id="bsu:BSU40620"/>
<sequence length="218" mass="24272">MIEVLNLTKKIKKTTVLDNISYTFEKGTIYGLFGSNGSGKTMLLRALSGLIVPTEGSITIKGEQLHKDISFPKSVGLIIENMQLLPQYDAFTNLKILSKIKKIASDNDILDSISRVGLENFNSVKVSKFSLGMKQRLNIAQAIFEKPDILLLDEPTNAIDEKGVAFVHDILLQEKKRGATIIITSHHKEDIISLCDIALEMNHGRLETSEKVIYKKDS</sequence>
<accession>A0A6M4JR70</accession>
<dbReference type="Gene3D" id="3.40.50.300">
    <property type="entry name" value="P-loop containing nucleotide triphosphate hydrolases"/>
    <property type="match status" value="1"/>
</dbReference>
<dbReference type="InterPro" id="IPR003439">
    <property type="entry name" value="ABC_transporter-like_ATP-bd"/>
</dbReference>
<evidence type="ECO:0000256" key="3">
    <source>
        <dbReference type="ARBA" id="ARBA00022741"/>
    </source>
</evidence>
<dbReference type="InterPro" id="IPR017871">
    <property type="entry name" value="ABC_transporter-like_CS"/>
</dbReference>